<feature type="domain" description="Nuclear speckle splicing regulatory protein 1 N-terminal" evidence="6">
    <location>
        <begin position="66"/>
        <end position="187"/>
    </location>
</feature>
<dbReference type="PANTHER" id="PTHR31938">
    <property type="entry name" value="NUCLEAR SPECKLE SPLICING REGULATORY PROTEIN 1"/>
    <property type="match status" value="1"/>
</dbReference>
<comment type="caution">
    <text evidence="7">The sequence shown here is derived from an EMBL/GenBank/DDBJ whole genome shotgun (WGS) entry which is preliminary data.</text>
</comment>
<feature type="region of interest" description="Disordered" evidence="5">
    <location>
        <begin position="115"/>
        <end position="174"/>
    </location>
</feature>
<feature type="compositionally biased region" description="Basic and acidic residues" evidence="5">
    <location>
        <begin position="267"/>
        <end position="280"/>
    </location>
</feature>
<feature type="compositionally biased region" description="Basic and acidic residues" evidence="5">
    <location>
        <begin position="41"/>
        <end position="50"/>
    </location>
</feature>
<evidence type="ECO:0000313" key="7">
    <source>
        <dbReference type="EMBL" id="CAK8693079.1"/>
    </source>
</evidence>
<gene>
    <name evidence="7" type="ORF">CVLEPA_LOCUS26406</name>
</gene>
<organism evidence="7 8">
    <name type="scientific">Clavelina lepadiformis</name>
    <name type="common">Light-bulb sea squirt</name>
    <name type="synonym">Ascidia lepadiformis</name>
    <dbReference type="NCBI Taxonomy" id="159417"/>
    <lineage>
        <taxon>Eukaryota</taxon>
        <taxon>Metazoa</taxon>
        <taxon>Chordata</taxon>
        <taxon>Tunicata</taxon>
        <taxon>Ascidiacea</taxon>
        <taxon>Aplousobranchia</taxon>
        <taxon>Clavelinidae</taxon>
        <taxon>Clavelina</taxon>
    </lineage>
</organism>
<feature type="region of interest" description="Disordered" evidence="5">
    <location>
        <begin position="20"/>
        <end position="50"/>
    </location>
</feature>
<dbReference type="PANTHER" id="PTHR31938:SF4">
    <property type="entry name" value="NUCLEAR SPECKLE SPLICING REGULATORY PROTEIN 1"/>
    <property type="match status" value="1"/>
</dbReference>
<dbReference type="InterPro" id="IPR042816">
    <property type="entry name" value="Nsrp1"/>
</dbReference>
<dbReference type="Proteomes" id="UP001642483">
    <property type="component" value="Unassembled WGS sequence"/>
</dbReference>
<evidence type="ECO:0000256" key="2">
    <source>
        <dbReference type="ARBA" id="ARBA00020556"/>
    </source>
</evidence>
<keyword evidence="3" id="KW-0175">Coiled coil</keyword>
<dbReference type="InterPro" id="IPR018612">
    <property type="entry name" value="NSRP1_N"/>
</dbReference>
<evidence type="ECO:0000259" key="6">
    <source>
        <dbReference type="Pfam" id="PF09745"/>
    </source>
</evidence>
<evidence type="ECO:0000256" key="3">
    <source>
        <dbReference type="ARBA" id="ARBA00023054"/>
    </source>
</evidence>
<feature type="region of interest" description="Disordered" evidence="5">
    <location>
        <begin position="200"/>
        <end position="426"/>
    </location>
</feature>
<keyword evidence="8" id="KW-1185">Reference proteome</keyword>
<evidence type="ECO:0000256" key="5">
    <source>
        <dbReference type="SAM" id="MobiDB-lite"/>
    </source>
</evidence>
<comment type="similarity">
    <text evidence="1">Belongs to the NSRP1 family.</text>
</comment>
<feature type="compositionally biased region" description="Basic and acidic residues" evidence="5">
    <location>
        <begin position="210"/>
        <end position="219"/>
    </location>
</feature>
<feature type="compositionally biased region" description="Basic and acidic residues" evidence="5">
    <location>
        <begin position="316"/>
        <end position="345"/>
    </location>
</feature>
<evidence type="ECO:0000313" key="8">
    <source>
        <dbReference type="Proteomes" id="UP001642483"/>
    </source>
</evidence>
<name>A0ABP0GQN4_CLALP</name>
<accession>A0ABP0GQN4</accession>
<sequence>MNHDGKYGLILRKKQPLFQKTKPSKLTPRLSVFSNADSSDEEHGQKEVNSQIHREAMKKIVKKQTKMEIQKALEEDATVYEYDSIYDDMKQKTNQKKIPAKVSAADKARKPKYIGSLMKAAESRGRERQRIEERKIEKERQKEGDEFKDKPEFVTSAYRKRMQEREAEEEEERRKAAIEEIMDVRKQKDLSGFYKHLLRQQVGEALPGERLNESEEPGKETASTLPEEDQDTDLSFSSSDDDSNPPEQGLYDASPKSSKVSSSSPSRDQKEQKKSSDSRRSPQGNRGESRRYRNSGRCRSDEDENYSRDHSRRSRSREGGDKRRDSKLDRKHPKESDDQRKRTNENAKTQSKNHERRRRSRSNSPEQKLKKQDNDCQEKRKDDKSVSSSKFEKRTNVGAAMSARDRYLARKKALKVTRAPVDPDSD</sequence>
<feature type="compositionally biased region" description="Basic and acidic residues" evidence="5">
    <location>
        <begin position="121"/>
        <end position="152"/>
    </location>
</feature>
<proteinExistence type="inferred from homology"/>
<evidence type="ECO:0000256" key="4">
    <source>
        <dbReference type="ARBA" id="ARBA00030718"/>
    </source>
</evidence>
<reference evidence="7 8" key="1">
    <citation type="submission" date="2024-02" db="EMBL/GenBank/DDBJ databases">
        <authorList>
            <person name="Daric V."/>
            <person name="Darras S."/>
        </authorList>
    </citation>
    <scope>NUCLEOTIDE SEQUENCE [LARGE SCALE GENOMIC DNA]</scope>
</reference>
<dbReference type="EMBL" id="CAWYQH010000130">
    <property type="protein sequence ID" value="CAK8693079.1"/>
    <property type="molecule type" value="Genomic_DNA"/>
</dbReference>
<dbReference type="Pfam" id="PF09745">
    <property type="entry name" value="NSRP1_N"/>
    <property type="match status" value="1"/>
</dbReference>
<evidence type="ECO:0000256" key="1">
    <source>
        <dbReference type="ARBA" id="ARBA00010126"/>
    </source>
</evidence>
<feature type="compositionally biased region" description="Basic and acidic residues" evidence="5">
    <location>
        <begin position="367"/>
        <end position="395"/>
    </location>
</feature>
<protein>
    <recommendedName>
        <fullName evidence="2">Nuclear speckle splicing regulatory protein 1</fullName>
    </recommendedName>
    <alternativeName>
        <fullName evidence="4">Coiled-coil domain-containing protein 55</fullName>
    </alternativeName>
</protein>
<feature type="compositionally biased region" description="Low complexity" evidence="5">
    <location>
        <begin position="254"/>
        <end position="266"/>
    </location>
</feature>